<dbReference type="InterPro" id="IPR010982">
    <property type="entry name" value="Lambda_DNA-bd_dom_sf"/>
</dbReference>
<protein>
    <submittedName>
        <fullName evidence="2">Helix-turn-helix</fullName>
    </submittedName>
</protein>
<dbReference type="InterPro" id="IPR001387">
    <property type="entry name" value="Cro/C1-type_HTH"/>
</dbReference>
<evidence type="ECO:0000313" key="2">
    <source>
        <dbReference type="EMBL" id="SNZ20929.1"/>
    </source>
</evidence>
<feature type="domain" description="HTH cro/C1-type" evidence="1">
    <location>
        <begin position="17"/>
        <end position="71"/>
    </location>
</feature>
<proteinExistence type="predicted"/>
<accession>A0A285PGT5</accession>
<dbReference type="SUPFAM" id="SSF47413">
    <property type="entry name" value="lambda repressor-like DNA-binding domains"/>
    <property type="match status" value="1"/>
</dbReference>
<dbReference type="RefSeq" id="WP_097155305.1">
    <property type="nucleotide sequence ID" value="NZ_OBEL01000006.1"/>
</dbReference>
<dbReference type="CDD" id="cd00093">
    <property type="entry name" value="HTH_XRE"/>
    <property type="match status" value="1"/>
</dbReference>
<dbReference type="AlphaFoldDB" id="A0A285PGT5"/>
<dbReference type="GO" id="GO:0003677">
    <property type="term" value="F:DNA binding"/>
    <property type="evidence" value="ECO:0007669"/>
    <property type="project" value="InterPro"/>
</dbReference>
<keyword evidence="3" id="KW-1185">Reference proteome</keyword>
<dbReference type="SMART" id="SM00530">
    <property type="entry name" value="HTH_XRE"/>
    <property type="match status" value="1"/>
</dbReference>
<dbReference type="OrthoDB" id="9805309at2"/>
<organism evidence="2 3">
    <name type="scientific">Cohaesibacter gelatinilyticus</name>
    <dbReference type="NCBI Taxonomy" id="372072"/>
    <lineage>
        <taxon>Bacteria</taxon>
        <taxon>Pseudomonadati</taxon>
        <taxon>Pseudomonadota</taxon>
        <taxon>Alphaproteobacteria</taxon>
        <taxon>Hyphomicrobiales</taxon>
        <taxon>Cohaesibacteraceae</taxon>
    </lineage>
</organism>
<dbReference type="PROSITE" id="PS50943">
    <property type="entry name" value="HTH_CROC1"/>
    <property type="match status" value="1"/>
</dbReference>
<dbReference type="Gene3D" id="1.10.260.40">
    <property type="entry name" value="lambda repressor-like DNA-binding domains"/>
    <property type="match status" value="1"/>
</dbReference>
<sequence length="109" mass="12411">MTKRFGKSAGERQKWYLREWRKYRGLTQEQLAEAIESTKQTVSRMESGYSPYNQPFLEACADALDVKAYELLLGAPSSNATVEELCSSLRAQPTAKLEKIKSFLELLDD</sequence>
<name>A0A285PGT5_9HYPH</name>
<reference evidence="2 3" key="1">
    <citation type="submission" date="2017-09" db="EMBL/GenBank/DDBJ databases">
        <authorList>
            <person name="Ehlers B."/>
            <person name="Leendertz F.H."/>
        </authorList>
    </citation>
    <scope>NUCLEOTIDE SEQUENCE [LARGE SCALE GENOMIC DNA]</scope>
    <source>
        <strain evidence="2 3">DSM 18289</strain>
    </source>
</reference>
<evidence type="ECO:0000313" key="3">
    <source>
        <dbReference type="Proteomes" id="UP000219439"/>
    </source>
</evidence>
<evidence type="ECO:0000259" key="1">
    <source>
        <dbReference type="PROSITE" id="PS50943"/>
    </source>
</evidence>
<dbReference type="EMBL" id="OBEL01000006">
    <property type="protein sequence ID" value="SNZ20929.1"/>
    <property type="molecule type" value="Genomic_DNA"/>
</dbReference>
<dbReference type="Proteomes" id="UP000219439">
    <property type="component" value="Unassembled WGS sequence"/>
</dbReference>
<gene>
    <name evidence="2" type="ORF">SAMN06265368_4043</name>
</gene>
<dbReference type="Pfam" id="PF01381">
    <property type="entry name" value="HTH_3"/>
    <property type="match status" value="1"/>
</dbReference>